<organism evidence="1 2">
    <name type="scientific">Purpureocillium lilacinum</name>
    <name type="common">Paecilomyces lilacinus</name>
    <dbReference type="NCBI Taxonomy" id="33203"/>
    <lineage>
        <taxon>Eukaryota</taxon>
        <taxon>Fungi</taxon>
        <taxon>Dikarya</taxon>
        <taxon>Ascomycota</taxon>
        <taxon>Pezizomycotina</taxon>
        <taxon>Sordariomycetes</taxon>
        <taxon>Hypocreomycetidae</taxon>
        <taxon>Hypocreales</taxon>
        <taxon>Ophiocordycipitaceae</taxon>
        <taxon>Purpureocillium</taxon>
    </lineage>
</organism>
<name>A0ACC4EB06_PURLI</name>
<evidence type="ECO:0000313" key="2">
    <source>
        <dbReference type="Proteomes" id="UP001638806"/>
    </source>
</evidence>
<sequence length="335" mass="35872">MQSIPDQHRALVLENRESGLELKTIPTPQPGPGSAVVRIEATCILPYYQQVIRHYPIPTPLVGGFGAIGRIAAVGHDAVTLKPGQLVYVDSVIHARDNPDDSFLSGVIEGFTDGSKYLMRHLIYMAYLLIPYGGLRDIGLEPGETIVICPATGGYGGAAVQVAVSMGARVIAMGRSTEKLANLKEHVQKTWPSASFDTAVIAGDEAKDLETLRGFGTIDAVLDLTPSTASASTHTKSAIRALRLGGRISLMGSTKNIGAGEILVNSITLKGKMMYERADILQFVKMMESGLFPRGENFADVKIFALEDWEQGLDVAAEHVGIGKCAVFVPLGLRN</sequence>
<comment type="caution">
    <text evidence="1">The sequence shown here is derived from an EMBL/GenBank/DDBJ whole genome shotgun (WGS) entry which is preliminary data.</text>
</comment>
<dbReference type="EMBL" id="JBGNUJ010000002">
    <property type="protein sequence ID" value="KAL3965417.1"/>
    <property type="molecule type" value="Genomic_DNA"/>
</dbReference>
<dbReference type="Proteomes" id="UP001638806">
    <property type="component" value="Unassembled WGS sequence"/>
</dbReference>
<reference evidence="1" key="1">
    <citation type="submission" date="2024-12" db="EMBL/GenBank/DDBJ databases">
        <title>Comparative genomics and development of molecular markers within Purpureocillium lilacinum and among Purpureocillium species.</title>
        <authorList>
            <person name="Yeh Z.-Y."/>
            <person name="Ni N.-T."/>
            <person name="Lo P.-H."/>
            <person name="Mushyakhwo K."/>
            <person name="Lin C.-F."/>
            <person name="Nai Y.-S."/>
        </authorList>
    </citation>
    <scope>NUCLEOTIDE SEQUENCE</scope>
    <source>
        <strain evidence="1">NCHU-NPUST-175</strain>
    </source>
</reference>
<evidence type="ECO:0000313" key="1">
    <source>
        <dbReference type="EMBL" id="KAL3965417.1"/>
    </source>
</evidence>
<protein>
    <submittedName>
        <fullName evidence="1">Uncharacterized protein</fullName>
    </submittedName>
</protein>
<keyword evidence="2" id="KW-1185">Reference proteome</keyword>
<proteinExistence type="predicted"/>
<accession>A0ACC4EB06</accession>
<gene>
    <name evidence="1" type="ORF">ACCO45_002421</name>
</gene>